<sequence>MSVFCSNNDHFISNNTTHFRQCYLSSWTAANHAKTVLQSPNDLLKNQNESAVIICSHKIQDYNRMLWYKQSQDMSGLKLMGYLFTNENIEPEFINKIQMQGDAKKNATLTINNLTPQDSAVYFCAAYYTVI</sequence>
<dbReference type="InterPro" id="IPR013783">
    <property type="entry name" value="Ig-like_fold"/>
</dbReference>
<dbReference type="PANTHER" id="PTHR23268">
    <property type="entry name" value="T-CELL RECEPTOR BETA CHAIN"/>
    <property type="match status" value="1"/>
</dbReference>
<reference evidence="4" key="1">
    <citation type="submission" date="2025-08" db="UniProtKB">
        <authorList>
            <consortium name="Ensembl"/>
        </authorList>
    </citation>
    <scope>IDENTIFICATION</scope>
</reference>
<dbReference type="Pfam" id="PF07686">
    <property type="entry name" value="V-set"/>
    <property type="match status" value="1"/>
</dbReference>
<accession>A0A8C2IPX9</accession>
<protein>
    <recommendedName>
        <fullName evidence="3">Ig-like domain-containing protein</fullName>
    </recommendedName>
</protein>
<proteinExistence type="predicted"/>
<evidence type="ECO:0000313" key="4">
    <source>
        <dbReference type="Ensembl" id="ENSCCRP00020082533.1"/>
    </source>
</evidence>
<evidence type="ECO:0000256" key="1">
    <source>
        <dbReference type="ARBA" id="ARBA00022729"/>
    </source>
</evidence>
<dbReference type="GO" id="GO:0005886">
    <property type="term" value="C:plasma membrane"/>
    <property type="evidence" value="ECO:0007669"/>
    <property type="project" value="TreeGrafter"/>
</dbReference>
<dbReference type="GO" id="GO:0002376">
    <property type="term" value="P:immune system process"/>
    <property type="evidence" value="ECO:0007669"/>
    <property type="project" value="UniProtKB-KW"/>
</dbReference>
<dbReference type="SMART" id="SM00406">
    <property type="entry name" value="IGv"/>
    <property type="match status" value="1"/>
</dbReference>
<keyword evidence="1" id="KW-0732">Signal</keyword>
<dbReference type="Gene3D" id="2.60.40.10">
    <property type="entry name" value="Immunoglobulins"/>
    <property type="match status" value="1"/>
</dbReference>
<evidence type="ECO:0000259" key="3">
    <source>
        <dbReference type="PROSITE" id="PS50835"/>
    </source>
</evidence>
<dbReference type="GO" id="GO:0007166">
    <property type="term" value="P:cell surface receptor signaling pathway"/>
    <property type="evidence" value="ECO:0007669"/>
    <property type="project" value="TreeGrafter"/>
</dbReference>
<dbReference type="AlphaFoldDB" id="A0A8C2IPX9"/>
<dbReference type="SUPFAM" id="SSF48726">
    <property type="entry name" value="Immunoglobulin"/>
    <property type="match status" value="1"/>
</dbReference>
<dbReference type="InterPro" id="IPR007110">
    <property type="entry name" value="Ig-like_dom"/>
</dbReference>
<dbReference type="PROSITE" id="PS50835">
    <property type="entry name" value="IG_LIKE"/>
    <property type="match status" value="1"/>
</dbReference>
<organism evidence="4 5">
    <name type="scientific">Cyprinus carpio</name>
    <name type="common">Common carp</name>
    <dbReference type="NCBI Taxonomy" id="7962"/>
    <lineage>
        <taxon>Eukaryota</taxon>
        <taxon>Metazoa</taxon>
        <taxon>Chordata</taxon>
        <taxon>Craniata</taxon>
        <taxon>Vertebrata</taxon>
        <taxon>Euteleostomi</taxon>
        <taxon>Actinopterygii</taxon>
        <taxon>Neopterygii</taxon>
        <taxon>Teleostei</taxon>
        <taxon>Ostariophysi</taxon>
        <taxon>Cypriniformes</taxon>
        <taxon>Cyprinidae</taxon>
        <taxon>Cyprininae</taxon>
        <taxon>Cyprinus</taxon>
    </lineage>
</organism>
<dbReference type="InterPro" id="IPR036179">
    <property type="entry name" value="Ig-like_dom_sf"/>
</dbReference>
<dbReference type="InterPro" id="IPR050413">
    <property type="entry name" value="TCR_beta_variable"/>
</dbReference>
<dbReference type="Proteomes" id="UP000694701">
    <property type="component" value="Unplaced"/>
</dbReference>
<evidence type="ECO:0000256" key="2">
    <source>
        <dbReference type="ARBA" id="ARBA00022859"/>
    </source>
</evidence>
<evidence type="ECO:0000313" key="5">
    <source>
        <dbReference type="Proteomes" id="UP000694701"/>
    </source>
</evidence>
<dbReference type="PANTHER" id="PTHR23268:SF102">
    <property type="entry name" value="IMMUNOGLOBULIN V-SET DOMAIN-CONTAINING PROTEIN"/>
    <property type="match status" value="1"/>
</dbReference>
<feature type="domain" description="Ig-like" evidence="3">
    <location>
        <begin position="34"/>
        <end position="131"/>
    </location>
</feature>
<dbReference type="InterPro" id="IPR013106">
    <property type="entry name" value="Ig_V-set"/>
</dbReference>
<dbReference type="Ensembl" id="ENSCCRT00020090339.1">
    <property type="protein sequence ID" value="ENSCCRP00020082533.1"/>
    <property type="gene ID" value="ENSCCRG00020038108.1"/>
</dbReference>
<name>A0A8C2IPX9_CYPCA</name>
<keyword evidence="2" id="KW-0391">Immunity</keyword>